<evidence type="ECO:0000259" key="17">
    <source>
        <dbReference type="PROSITE" id="PS51975"/>
    </source>
</evidence>
<accession>G3J218</accession>
<dbReference type="PROSITE" id="PS51975">
    <property type="entry name" value="RNASE_H_2"/>
    <property type="match status" value="1"/>
</dbReference>
<evidence type="ECO:0000256" key="9">
    <source>
        <dbReference type="ARBA" id="ARBA00022722"/>
    </source>
</evidence>
<feature type="binding site" evidence="14 15">
    <location>
        <position position="111"/>
    </location>
    <ligand>
        <name>a divalent metal cation</name>
        <dbReference type="ChEBI" id="CHEBI:60240"/>
    </ligand>
</feature>
<evidence type="ECO:0000256" key="14">
    <source>
        <dbReference type="HAMAP-Rule" id="MF_00052"/>
    </source>
</evidence>
<dbReference type="GO" id="GO:0006298">
    <property type="term" value="P:mismatch repair"/>
    <property type="evidence" value="ECO:0007669"/>
    <property type="project" value="TreeGrafter"/>
</dbReference>
<keyword evidence="11 14" id="KW-0255">Endonuclease</keyword>
<evidence type="ECO:0000313" key="19">
    <source>
        <dbReference type="Proteomes" id="UP000004664"/>
    </source>
</evidence>
<keyword evidence="12 14" id="KW-0378">Hydrolase</keyword>
<dbReference type="FunFam" id="3.30.420.10:FF:000006">
    <property type="entry name" value="Ribonuclease HII"/>
    <property type="match status" value="1"/>
</dbReference>
<comment type="similarity">
    <text evidence="5 14 16">Belongs to the RNase HII family.</text>
</comment>
<dbReference type="NCBIfam" id="NF000596">
    <property type="entry name" value="PRK00015.1-4"/>
    <property type="match status" value="1"/>
</dbReference>
<keyword evidence="19" id="KW-1185">Reference proteome</keyword>
<dbReference type="InterPro" id="IPR024567">
    <property type="entry name" value="RNase_HII/HIII_dom"/>
</dbReference>
<dbReference type="SUPFAM" id="SSF53098">
    <property type="entry name" value="Ribonuclease H-like"/>
    <property type="match status" value="1"/>
</dbReference>
<evidence type="ECO:0000256" key="10">
    <source>
        <dbReference type="ARBA" id="ARBA00022723"/>
    </source>
</evidence>
<dbReference type="NCBIfam" id="NF000595">
    <property type="entry name" value="PRK00015.1-3"/>
    <property type="match status" value="1"/>
</dbReference>
<protein>
    <recommendedName>
        <fullName evidence="7 14">Ribonuclease HII</fullName>
        <shortName evidence="14">RNase HII</shortName>
        <ecNumber evidence="6 14">3.1.26.4</ecNumber>
    </recommendedName>
</protein>
<dbReference type="InterPro" id="IPR012337">
    <property type="entry name" value="RNaseH-like_sf"/>
</dbReference>
<dbReference type="AlphaFoldDB" id="G3J218"/>
<evidence type="ECO:0000256" key="4">
    <source>
        <dbReference type="ARBA" id="ARBA00004496"/>
    </source>
</evidence>
<evidence type="ECO:0000256" key="13">
    <source>
        <dbReference type="ARBA" id="ARBA00023211"/>
    </source>
</evidence>
<evidence type="ECO:0000256" key="11">
    <source>
        <dbReference type="ARBA" id="ARBA00022759"/>
    </source>
</evidence>
<evidence type="ECO:0000256" key="15">
    <source>
        <dbReference type="PROSITE-ProRule" id="PRU01319"/>
    </source>
</evidence>
<evidence type="ECO:0000256" key="8">
    <source>
        <dbReference type="ARBA" id="ARBA00022490"/>
    </source>
</evidence>
<dbReference type="HOGENOM" id="CLU_036532_3_2_6"/>
<dbReference type="HAMAP" id="MF_00052_B">
    <property type="entry name" value="RNase_HII_B"/>
    <property type="match status" value="1"/>
</dbReference>
<feature type="binding site" evidence="14 15">
    <location>
        <position position="19"/>
    </location>
    <ligand>
        <name>a divalent metal cation</name>
        <dbReference type="ChEBI" id="CHEBI:60240"/>
    </ligand>
</feature>
<evidence type="ECO:0000256" key="2">
    <source>
        <dbReference type="ARBA" id="ARBA00001946"/>
    </source>
</evidence>
<dbReference type="EC" id="3.1.26.4" evidence="6 14"/>
<comment type="catalytic activity">
    <reaction evidence="1 14 15 16">
        <text>Endonucleolytic cleavage to 5'-phosphomonoester.</text>
        <dbReference type="EC" id="3.1.26.4"/>
    </reaction>
</comment>
<reference evidence="18 19" key="1">
    <citation type="submission" date="2011-06" db="EMBL/GenBank/DDBJ databases">
        <title>Genomic sequence of Methylobacter tundripaludum SV96.</title>
        <authorList>
            <consortium name="US DOE Joint Genome Institute"/>
            <person name="Lucas S."/>
            <person name="Han J."/>
            <person name="Lapidus A."/>
            <person name="Cheng J.-F."/>
            <person name="Goodwin L."/>
            <person name="Pitluck S."/>
            <person name="Held B."/>
            <person name="Detter J.C."/>
            <person name="Han C."/>
            <person name="Tapia R."/>
            <person name="Land M."/>
            <person name="Hauser L."/>
            <person name="Kyrpides N."/>
            <person name="Ivanova N."/>
            <person name="Ovchinnikova G."/>
            <person name="Pagani I."/>
            <person name="Klotz M.G."/>
            <person name="Dispirito A.A."/>
            <person name="Murrell J.C."/>
            <person name="Dunfield P."/>
            <person name="Kalyuzhnaya M.G."/>
            <person name="Svenning M."/>
            <person name="Trotsenko Y.A."/>
            <person name="Stein L.Y."/>
            <person name="Woyke T."/>
        </authorList>
    </citation>
    <scope>NUCLEOTIDE SEQUENCE [LARGE SCALE GENOMIC DNA]</scope>
    <source>
        <strain evidence="19">ATCC BAA-1195 / DSM 17260 / SV96</strain>
    </source>
</reference>
<dbReference type="Proteomes" id="UP000004664">
    <property type="component" value="Unassembled WGS sequence"/>
</dbReference>
<sequence length="203" mass="22013">MDDEFSIKIPQGCIVAGVDEAGRGPLAGPVFAAAVILDPMRPIAGLADSKILSESKRNSLYIIIKEAALSWSIAQAGVDEIDGLNILQATLLAMQRAVEGLNIQPDEVLVDGNRLPKLSMPAQAIVKGDSKVQAISAASILAKVERDKLMVDYHQQYPDFAFHVHKGYGTKQHLAEIEQFGFLAVHRRTFNPVKTMLIQQGIG</sequence>
<name>G3J218_METTV</name>
<evidence type="ECO:0000256" key="16">
    <source>
        <dbReference type="RuleBase" id="RU003515"/>
    </source>
</evidence>
<dbReference type="STRING" id="697282.Mettu_2889"/>
<dbReference type="EMBL" id="JH109154">
    <property type="protein sequence ID" value="EGW19774.1"/>
    <property type="molecule type" value="Genomic_DNA"/>
</dbReference>
<dbReference type="eggNOG" id="COG0164">
    <property type="taxonomic scope" value="Bacteria"/>
</dbReference>
<dbReference type="Pfam" id="PF01351">
    <property type="entry name" value="RNase_HII"/>
    <property type="match status" value="1"/>
</dbReference>
<evidence type="ECO:0000256" key="3">
    <source>
        <dbReference type="ARBA" id="ARBA00004065"/>
    </source>
</evidence>
<evidence type="ECO:0000256" key="1">
    <source>
        <dbReference type="ARBA" id="ARBA00000077"/>
    </source>
</evidence>
<dbReference type="RefSeq" id="WP_006893947.1">
    <property type="nucleotide sequence ID" value="NZ_JH109154.1"/>
</dbReference>
<evidence type="ECO:0000256" key="7">
    <source>
        <dbReference type="ARBA" id="ARBA00019179"/>
    </source>
</evidence>
<dbReference type="PANTHER" id="PTHR10954:SF18">
    <property type="entry name" value="RIBONUCLEASE HII"/>
    <property type="match status" value="1"/>
</dbReference>
<keyword evidence="9 14" id="KW-0540">Nuclease</keyword>
<keyword evidence="10 14" id="KW-0479">Metal-binding</keyword>
<evidence type="ECO:0000256" key="6">
    <source>
        <dbReference type="ARBA" id="ARBA00012180"/>
    </source>
</evidence>
<proteinExistence type="inferred from homology"/>
<dbReference type="GO" id="GO:0032299">
    <property type="term" value="C:ribonuclease H2 complex"/>
    <property type="evidence" value="ECO:0007669"/>
    <property type="project" value="TreeGrafter"/>
</dbReference>
<evidence type="ECO:0000256" key="12">
    <source>
        <dbReference type="ARBA" id="ARBA00022801"/>
    </source>
</evidence>
<gene>
    <name evidence="14" type="primary">rnhB</name>
    <name evidence="18" type="ORF">Mettu_2889</name>
</gene>
<comment type="cofactor">
    <cofactor evidence="14 15">
        <name>Mn(2+)</name>
        <dbReference type="ChEBI" id="CHEBI:29035"/>
    </cofactor>
    <cofactor evidence="14 15">
        <name>Mg(2+)</name>
        <dbReference type="ChEBI" id="CHEBI:18420"/>
    </cofactor>
    <text evidence="14 15">Manganese or magnesium. Binds 1 divalent metal ion per monomer in the absence of substrate. May bind a second metal ion after substrate binding.</text>
</comment>
<dbReference type="NCBIfam" id="NF000594">
    <property type="entry name" value="PRK00015.1-1"/>
    <property type="match status" value="1"/>
</dbReference>
<organism evidence="18 19">
    <name type="scientific">Methylobacter tundripaludum (strain ATCC BAA-1195 / DSM 17260 / SV96)</name>
    <dbReference type="NCBI Taxonomy" id="697282"/>
    <lineage>
        <taxon>Bacteria</taxon>
        <taxon>Pseudomonadati</taxon>
        <taxon>Pseudomonadota</taxon>
        <taxon>Gammaproteobacteria</taxon>
        <taxon>Methylococcales</taxon>
        <taxon>Methylococcaceae</taxon>
        <taxon>Methylobacter</taxon>
    </lineage>
</organism>
<dbReference type="InterPro" id="IPR022898">
    <property type="entry name" value="RNase_HII"/>
</dbReference>
<dbReference type="CDD" id="cd07182">
    <property type="entry name" value="RNase_HII_bacteria_HII_like"/>
    <property type="match status" value="1"/>
</dbReference>
<dbReference type="GO" id="GO:0003723">
    <property type="term" value="F:RNA binding"/>
    <property type="evidence" value="ECO:0007669"/>
    <property type="project" value="UniProtKB-UniRule"/>
</dbReference>
<feature type="domain" description="RNase H type-2" evidence="17">
    <location>
        <begin position="13"/>
        <end position="202"/>
    </location>
</feature>
<dbReference type="InterPro" id="IPR001352">
    <property type="entry name" value="RNase_HII/HIII"/>
</dbReference>
<evidence type="ECO:0000256" key="5">
    <source>
        <dbReference type="ARBA" id="ARBA00007383"/>
    </source>
</evidence>
<dbReference type="PANTHER" id="PTHR10954">
    <property type="entry name" value="RIBONUCLEASE H2 SUBUNIT A"/>
    <property type="match status" value="1"/>
</dbReference>
<keyword evidence="8 14" id="KW-0963">Cytoplasm</keyword>
<dbReference type="GO" id="GO:0004523">
    <property type="term" value="F:RNA-DNA hybrid ribonuclease activity"/>
    <property type="evidence" value="ECO:0007669"/>
    <property type="project" value="UniProtKB-UniRule"/>
</dbReference>
<comment type="function">
    <text evidence="3 14 16">Endonuclease that specifically degrades the RNA of RNA-DNA hybrids.</text>
</comment>
<comment type="cofactor">
    <cofactor evidence="2">
        <name>Mg(2+)</name>
        <dbReference type="ChEBI" id="CHEBI:18420"/>
    </cofactor>
</comment>
<evidence type="ECO:0000313" key="18">
    <source>
        <dbReference type="EMBL" id="EGW19774.1"/>
    </source>
</evidence>
<dbReference type="GO" id="GO:0030145">
    <property type="term" value="F:manganese ion binding"/>
    <property type="evidence" value="ECO:0007669"/>
    <property type="project" value="UniProtKB-UniRule"/>
</dbReference>
<feature type="binding site" evidence="14 15">
    <location>
        <position position="20"/>
    </location>
    <ligand>
        <name>a divalent metal cation</name>
        <dbReference type="ChEBI" id="CHEBI:60240"/>
    </ligand>
</feature>
<keyword evidence="13 14" id="KW-0464">Manganese</keyword>
<dbReference type="Gene3D" id="3.30.420.10">
    <property type="entry name" value="Ribonuclease H-like superfamily/Ribonuclease H"/>
    <property type="match status" value="1"/>
</dbReference>
<comment type="subcellular location">
    <subcellularLocation>
        <location evidence="4 14">Cytoplasm</location>
    </subcellularLocation>
</comment>
<dbReference type="GO" id="GO:0005737">
    <property type="term" value="C:cytoplasm"/>
    <property type="evidence" value="ECO:0007669"/>
    <property type="project" value="UniProtKB-SubCell"/>
</dbReference>
<dbReference type="GO" id="GO:0043137">
    <property type="term" value="P:DNA replication, removal of RNA primer"/>
    <property type="evidence" value="ECO:0007669"/>
    <property type="project" value="TreeGrafter"/>
</dbReference>
<dbReference type="InterPro" id="IPR036397">
    <property type="entry name" value="RNaseH_sf"/>
</dbReference>